<proteinExistence type="predicted"/>
<sequence length="105" mass="11827">METSQLKRAEIGKTLDALESRMFASAFGANMRARPMTIDALMDSPEHNLAALPSSSRATDLKESVFVSLAPDVDRRRCISSDRRQLRLVLQLDALRLQHTRCKLQ</sequence>
<organism evidence="1 2">
    <name type="scientific">Peronospora matthiolae</name>
    <dbReference type="NCBI Taxonomy" id="2874970"/>
    <lineage>
        <taxon>Eukaryota</taxon>
        <taxon>Sar</taxon>
        <taxon>Stramenopiles</taxon>
        <taxon>Oomycota</taxon>
        <taxon>Peronosporomycetes</taxon>
        <taxon>Peronosporales</taxon>
        <taxon>Peronosporaceae</taxon>
        <taxon>Peronospora</taxon>
    </lineage>
</organism>
<reference evidence="1" key="1">
    <citation type="submission" date="2024-01" db="EMBL/GenBank/DDBJ databases">
        <authorList>
            <person name="Webb A."/>
        </authorList>
    </citation>
    <scope>NUCLEOTIDE SEQUENCE</scope>
    <source>
        <strain evidence="1">Pm1</strain>
    </source>
</reference>
<evidence type="ECO:0000313" key="2">
    <source>
        <dbReference type="Proteomes" id="UP001162060"/>
    </source>
</evidence>
<dbReference type="Proteomes" id="UP001162060">
    <property type="component" value="Unassembled WGS sequence"/>
</dbReference>
<comment type="caution">
    <text evidence="1">The sequence shown here is derived from an EMBL/GenBank/DDBJ whole genome shotgun (WGS) entry which is preliminary data.</text>
</comment>
<gene>
    <name evidence="1" type="ORF">PM001_LOCUS8269</name>
</gene>
<accession>A0AAV1TL04</accession>
<dbReference type="AlphaFoldDB" id="A0AAV1TL04"/>
<evidence type="ECO:0000313" key="1">
    <source>
        <dbReference type="EMBL" id="CAK7923119.1"/>
    </source>
</evidence>
<protein>
    <submittedName>
        <fullName evidence="1">Uncharacterized protein</fullName>
    </submittedName>
</protein>
<dbReference type="EMBL" id="CAKLBY020000067">
    <property type="protein sequence ID" value="CAK7923119.1"/>
    <property type="molecule type" value="Genomic_DNA"/>
</dbReference>
<name>A0AAV1TL04_9STRA</name>